<sequence length="54" mass="5727">MQFIKSIIALSLAAFVLAVPVVQPAEKRQINANIPANVDVDSLLDAGPLVDLNL</sequence>
<reference evidence="2" key="1">
    <citation type="journal article" date="2022" name="New Phytol.">
        <title>Evolutionary transition to the ectomycorrhizal habit in the genomes of a hyperdiverse lineage of mushroom-forming fungi.</title>
        <authorList>
            <person name="Looney B."/>
            <person name="Miyauchi S."/>
            <person name="Morin E."/>
            <person name="Drula E."/>
            <person name="Courty P.E."/>
            <person name="Kohler A."/>
            <person name="Kuo A."/>
            <person name="LaButti K."/>
            <person name="Pangilinan J."/>
            <person name="Lipzen A."/>
            <person name="Riley R."/>
            <person name="Andreopoulos W."/>
            <person name="He G."/>
            <person name="Johnson J."/>
            <person name="Nolan M."/>
            <person name="Tritt A."/>
            <person name="Barry K.W."/>
            <person name="Grigoriev I.V."/>
            <person name="Nagy L.G."/>
            <person name="Hibbett D."/>
            <person name="Henrissat B."/>
            <person name="Matheny P.B."/>
            <person name="Labbe J."/>
            <person name="Martin F.M."/>
        </authorList>
    </citation>
    <scope>NUCLEOTIDE SEQUENCE</scope>
    <source>
        <strain evidence="2">BPL690</strain>
    </source>
</reference>
<dbReference type="AlphaFoldDB" id="A0AAD4M064"/>
<evidence type="ECO:0000256" key="1">
    <source>
        <dbReference type="SAM" id="SignalP"/>
    </source>
</evidence>
<dbReference type="Proteomes" id="UP001203297">
    <property type="component" value="Unassembled WGS sequence"/>
</dbReference>
<organism evidence="2 3">
    <name type="scientific">Multifurca ochricompacta</name>
    <dbReference type="NCBI Taxonomy" id="376703"/>
    <lineage>
        <taxon>Eukaryota</taxon>
        <taxon>Fungi</taxon>
        <taxon>Dikarya</taxon>
        <taxon>Basidiomycota</taxon>
        <taxon>Agaricomycotina</taxon>
        <taxon>Agaricomycetes</taxon>
        <taxon>Russulales</taxon>
        <taxon>Russulaceae</taxon>
        <taxon>Multifurca</taxon>
    </lineage>
</organism>
<keyword evidence="1" id="KW-0732">Signal</keyword>
<feature type="chain" id="PRO_5042242178" evidence="1">
    <location>
        <begin position="19"/>
        <end position="54"/>
    </location>
</feature>
<keyword evidence="3" id="KW-1185">Reference proteome</keyword>
<dbReference type="EMBL" id="WTXG01000049">
    <property type="protein sequence ID" value="KAI0296361.1"/>
    <property type="molecule type" value="Genomic_DNA"/>
</dbReference>
<accession>A0AAD4M064</accession>
<gene>
    <name evidence="2" type="ORF">B0F90DRAFT_1820030</name>
</gene>
<evidence type="ECO:0000313" key="2">
    <source>
        <dbReference type="EMBL" id="KAI0296361.1"/>
    </source>
</evidence>
<feature type="signal peptide" evidence="1">
    <location>
        <begin position="1"/>
        <end position="18"/>
    </location>
</feature>
<name>A0AAD4M064_9AGAM</name>
<evidence type="ECO:0000313" key="3">
    <source>
        <dbReference type="Proteomes" id="UP001203297"/>
    </source>
</evidence>
<proteinExistence type="predicted"/>
<comment type="caution">
    <text evidence="2">The sequence shown here is derived from an EMBL/GenBank/DDBJ whole genome shotgun (WGS) entry which is preliminary data.</text>
</comment>
<protein>
    <submittedName>
        <fullName evidence="2">Uncharacterized protein</fullName>
    </submittedName>
</protein>